<dbReference type="PANTHER" id="PTHR23019">
    <property type="entry name" value="NUCLEAR PORE MEMBRANE GLYCOPROTEIN GP210-RELATED"/>
    <property type="match status" value="1"/>
</dbReference>
<evidence type="ECO:0000313" key="1">
    <source>
        <dbReference type="EMBL" id="MCH99326.1"/>
    </source>
</evidence>
<dbReference type="Proteomes" id="UP000265520">
    <property type="component" value="Unassembled WGS sequence"/>
</dbReference>
<proteinExistence type="predicted"/>
<feature type="non-terminal residue" evidence="1">
    <location>
        <position position="118"/>
    </location>
</feature>
<comment type="caution">
    <text evidence="1">The sequence shown here is derived from an EMBL/GenBank/DDBJ whole genome shotgun (WGS) entry which is preliminary data.</text>
</comment>
<dbReference type="AlphaFoldDB" id="A0A392NHI4"/>
<reference evidence="1 2" key="1">
    <citation type="journal article" date="2018" name="Front. Plant Sci.">
        <title>Red Clover (Trifolium pratense) and Zigzag Clover (T. medium) - A Picture of Genomic Similarities and Differences.</title>
        <authorList>
            <person name="Dluhosova J."/>
            <person name="Istvanek J."/>
            <person name="Nedelnik J."/>
            <person name="Repkova J."/>
        </authorList>
    </citation>
    <scope>NUCLEOTIDE SEQUENCE [LARGE SCALE GENOMIC DNA]</scope>
    <source>
        <strain evidence="2">cv. 10/8</strain>
        <tissue evidence="1">Leaf</tissue>
    </source>
</reference>
<protein>
    <submittedName>
        <fullName evidence="1">Nuclear pore membrane glycoprotein 210-like</fullName>
    </submittedName>
</protein>
<dbReference type="PANTHER" id="PTHR23019:SF0">
    <property type="entry name" value="NUCLEAR PORE MEMBRANE GLYCOPROTEIN 210"/>
    <property type="match status" value="1"/>
</dbReference>
<dbReference type="EMBL" id="LXQA010040019">
    <property type="protein sequence ID" value="MCH99326.1"/>
    <property type="molecule type" value="Genomic_DNA"/>
</dbReference>
<organism evidence="1 2">
    <name type="scientific">Trifolium medium</name>
    <dbReference type="NCBI Taxonomy" id="97028"/>
    <lineage>
        <taxon>Eukaryota</taxon>
        <taxon>Viridiplantae</taxon>
        <taxon>Streptophyta</taxon>
        <taxon>Embryophyta</taxon>
        <taxon>Tracheophyta</taxon>
        <taxon>Spermatophyta</taxon>
        <taxon>Magnoliopsida</taxon>
        <taxon>eudicotyledons</taxon>
        <taxon>Gunneridae</taxon>
        <taxon>Pentapetalae</taxon>
        <taxon>rosids</taxon>
        <taxon>fabids</taxon>
        <taxon>Fabales</taxon>
        <taxon>Fabaceae</taxon>
        <taxon>Papilionoideae</taxon>
        <taxon>50 kb inversion clade</taxon>
        <taxon>NPAAA clade</taxon>
        <taxon>Hologalegina</taxon>
        <taxon>IRL clade</taxon>
        <taxon>Trifolieae</taxon>
        <taxon>Trifolium</taxon>
    </lineage>
</organism>
<name>A0A392NHI4_9FABA</name>
<keyword evidence="2" id="KW-1185">Reference proteome</keyword>
<accession>A0A392NHI4</accession>
<sequence>MWSLMPEANGLPYRLVNVPIKDSPLSDCGGLCGDLDIQIKLEDDGVFSDLFVVKGIEIGHEIVSVHLLEPQLQNMADEILLTVAEAMSLEPPSPVFVIVGAVVPYTLKVIRGNIPQGF</sequence>
<dbReference type="InterPro" id="IPR045197">
    <property type="entry name" value="NUP210-like"/>
</dbReference>
<evidence type="ECO:0000313" key="2">
    <source>
        <dbReference type="Proteomes" id="UP000265520"/>
    </source>
</evidence>